<evidence type="ECO:0000313" key="3">
    <source>
        <dbReference type="Proteomes" id="UP000604825"/>
    </source>
</evidence>
<feature type="region of interest" description="Disordered" evidence="1">
    <location>
        <begin position="61"/>
        <end position="82"/>
    </location>
</feature>
<dbReference type="EMBL" id="CAJGYO010000012">
    <property type="protein sequence ID" value="CAD6262585.1"/>
    <property type="molecule type" value="Genomic_DNA"/>
</dbReference>
<evidence type="ECO:0000256" key="1">
    <source>
        <dbReference type="SAM" id="MobiDB-lite"/>
    </source>
</evidence>
<keyword evidence="3" id="KW-1185">Reference proteome</keyword>
<protein>
    <submittedName>
        <fullName evidence="2">Uncharacterized protein</fullName>
    </submittedName>
</protein>
<organism evidence="2 3">
    <name type="scientific">Miscanthus lutarioriparius</name>
    <dbReference type="NCBI Taxonomy" id="422564"/>
    <lineage>
        <taxon>Eukaryota</taxon>
        <taxon>Viridiplantae</taxon>
        <taxon>Streptophyta</taxon>
        <taxon>Embryophyta</taxon>
        <taxon>Tracheophyta</taxon>
        <taxon>Spermatophyta</taxon>
        <taxon>Magnoliopsida</taxon>
        <taxon>Liliopsida</taxon>
        <taxon>Poales</taxon>
        <taxon>Poaceae</taxon>
        <taxon>PACMAD clade</taxon>
        <taxon>Panicoideae</taxon>
        <taxon>Andropogonodae</taxon>
        <taxon>Andropogoneae</taxon>
        <taxon>Saccharinae</taxon>
        <taxon>Miscanthus</taxon>
    </lineage>
</organism>
<comment type="caution">
    <text evidence="2">The sequence shown here is derived from an EMBL/GenBank/DDBJ whole genome shotgun (WGS) entry which is preliminary data.</text>
</comment>
<evidence type="ECO:0000313" key="2">
    <source>
        <dbReference type="EMBL" id="CAD6262585.1"/>
    </source>
</evidence>
<proteinExistence type="predicted"/>
<gene>
    <name evidence="2" type="ORF">NCGR_LOCUS45923</name>
</gene>
<dbReference type="AlphaFoldDB" id="A0A811QTT6"/>
<dbReference type="Proteomes" id="UP000604825">
    <property type="component" value="Unassembled WGS sequence"/>
</dbReference>
<sequence length="121" mass="12971">MVEAVLFPESPLPDERTGALFLDATRVAAEGDDEALPRELAHGDDGSAPVLELRGVMDLGHHEPRPSYAAHGEDRQDSADARAHNGPFVGWLWIGEQIRAGRGVHGGAGVEDEVVAAVFRR</sequence>
<reference evidence="2" key="1">
    <citation type="submission" date="2020-10" db="EMBL/GenBank/DDBJ databases">
        <authorList>
            <person name="Han B."/>
            <person name="Lu T."/>
            <person name="Zhao Q."/>
            <person name="Huang X."/>
            <person name="Zhao Y."/>
        </authorList>
    </citation>
    <scope>NUCLEOTIDE SEQUENCE</scope>
</reference>
<name>A0A811QTT6_9POAL</name>
<accession>A0A811QTT6</accession>